<dbReference type="Ensembl" id="ENSACDT00005012186.1">
    <property type="protein sequence ID" value="ENSACDP00005010142.1"/>
    <property type="gene ID" value="ENSACDG00005007406.1"/>
</dbReference>
<dbReference type="PANTHER" id="PTHR18063:SF8">
    <property type="entry name" value="UBIQUITIN CARBOXYL-TERMINAL HYDROLASE MINDY-2"/>
    <property type="match status" value="1"/>
</dbReference>
<dbReference type="InterPro" id="IPR033979">
    <property type="entry name" value="MINDY_domain"/>
</dbReference>
<evidence type="ECO:0000313" key="7">
    <source>
        <dbReference type="Proteomes" id="UP000694521"/>
    </source>
</evidence>
<dbReference type="Proteomes" id="UP000694521">
    <property type="component" value="Unplaced"/>
</dbReference>
<evidence type="ECO:0000256" key="2">
    <source>
        <dbReference type="ARBA" id="ARBA00006616"/>
    </source>
</evidence>
<comment type="similarity">
    <text evidence="2 3">Belongs to the MINDY deubiquitinase family. FAM63 subfamily.</text>
</comment>
<keyword evidence="3" id="KW-0788">Thiol protease</keyword>
<name>A0A8B9DQR0_ANSCY</name>
<dbReference type="InterPro" id="IPR007518">
    <property type="entry name" value="MINDY"/>
</dbReference>
<evidence type="ECO:0000256" key="4">
    <source>
        <dbReference type="SAM" id="MobiDB-lite"/>
    </source>
</evidence>
<dbReference type="Pfam" id="PF04424">
    <property type="entry name" value="MINDY_DUB"/>
    <property type="match status" value="1"/>
</dbReference>
<organism evidence="6 7">
    <name type="scientific">Anser cygnoides</name>
    <name type="common">Swan goose</name>
    <dbReference type="NCBI Taxonomy" id="8845"/>
    <lineage>
        <taxon>Eukaryota</taxon>
        <taxon>Metazoa</taxon>
        <taxon>Chordata</taxon>
        <taxon>Craniata</taxon>
        <taxon>Vertebrata</taxon>
        <taxon>Euteleostomi</taxon>
        <taxon>Archelosauria</taxon>
        <taxon>Archosauria</taxon>
        <taxon>Dinosauria</taxon>
        <taxon>Saurischia</taxon>
        <taxon>Theropoda</taxon>
        <taxon>Coelurosauria</taxon>
        <taxon>Aves</taxon>
        <taxon>Neognathae</taxon>
        <taxon>Galloanserae</taxon>
        <taxon>Anseriformes</taxon>
        <taxon>Anatidae</taxon>
        <taxon>Anserinae</taxon>
        <taxon>Anser</taxon>
    </lineage>
</organism>
<dbReference type="EC" id="3.4.19.12" evidence="3"/>
<sequence>LPAPPRTHTPVPQTPRLPPQNPPGAARACPTRVTSGTAAGQGRSDIGRRGPAGARRRRAAPVSPHNSPVFPQSPLRRPSPSPRPDPAALRPPSPPRAAEDAAPEEPGSPGAAAGSESGPAGAGPGSSGAPSPPGEESRSLDSLESFSNLHSGCPSSSELNSDAEEAAAAAEAAPGGPAPEPGGDRPAAGAQLLSSSKERFPGQSVYHIKWVRWKEENTPVITQNENGPCPLLAIMNVLLLAWKVPGLRADVFVQLRGMDCKSGHDQVLL</sequence>
<dbReference type="GO" id="GO:0006508">
    <property type="term" value="P:proteolysis"/>
    <property type="evidence" value="ECO:0007669"/>
    <property type="project" value="UniProtKB-KW"/>
</dbReference>
<dbReference type="GO" id="GO:1990380">
    <property type="term" value="F:K48-linked deubiquitinase activity"/>
    <property type="evidence" value="ECO:0007669"/>
    <property type="project" value="UniProtKB-UniRule"/>
</dbReference>
<evidence type="ECO:0000259" key="5">
    <source>
        <dbReference type="Pfam" id="PF04424"/>
    </source>
</evidence>
<dbReference type="GO" id="GO:0071944">
    <property type="term" value="C:cell periphery"/>
    <property type="evidence" value="ECO:0007669"/>
    <property type="project" value="TreeGrafter"/>
</dbReference>
<keyword evidence="3" id="KW-0833">Ubl conjugation pathway</keyword>
<keyword evidence="3" id="KW-0645">Protease</keyword>
<feature type="compositionally biased region" description="Low complexity" evidence="4">
    <location>
        <begin position="166"/>
        <end position="175"/>
    </location>
</feature>
<dbReference type="PANTHER" id="PTHR18063">
    <property type="entry name" value="NF-E2 INDUCIBLE PROTEIN"/>
    <property type="match status" value="1"/>
</dbReference>
<reference evidence="6" key="1">
    <citation type="submission" date="2025-08" db="UniProtKB">
        <authorList>
            <consortium name="Ensembl"/>
        </authorList>
    </citation>
    <scope>IDENTIFICATION</scope>
</reference>
<dbReference type="GO" id="GO:0036435">
    <property type="term" value="F:K48-linked polyubiquitin modification-dependent protein binding"/>
    <property type="evidence" value="ECO:0007669"/>
    <property type="project" value="UniProtKB-UniRule"/>
</dbReference>
<dbReference type="GO" id="GO:0140934">
    <property type="term" value="F:histone deubiquitinase activity"/>
    <property type="evidence" value="ECO:0007669"/>
    <property type="project" value="UniProtKB-UniRule"/>
</dbReference>
<feature type="compositionally biased region" description="Polar residues" evidence="4">
    <location>
        <begin position="142"/>
        <end position="160"/>
    </location>
</feature>
<dbReference type="GO" id="GO:0016807">
    <property type="term" value="F:cysteine-type carboxypeptidase activity"/>
    <property type="evidence" value="ECO:0007669"/>
    <property type="project" value="TreeGrafter"/>
</dbReference>
<keyword evidence="3" id="KW-0378">Hydrolase</keyword>
<comment type="catalytic activity">
    <reaction evidence="1 3">
        <text>Thiol-dependent hydrolysis of ester, thioester, amide, peptide and isopeptide bonds formed by the C-terminal Gly of ubiquitin (a 76-residue protein attached to proteins as an intracellular targeting signal).</text>
        <dbReference type="EC" id="3.4.19.12"/>
    </reaction>
</comment>
<feature type="compositionally biased region" description="Low complexity" evidence="4">
    <location>
        <begin position="104"/>
        <end position="119"/>
    </location>
</feature>
<protein>
    <recommendedName>
        <fullName evidence="3">Ubiquitin carboxyl-terminal hydrolase</fullName>
        <ecNumber evidence="3">3.4.19.12</ecNumber>
    </recommendedName>
</protein>
<dbReference type="GO" id="GO:0071108">
    <property type="term" value="P:protein K48-linked deubiquitination"/>
    <property type="evidence" value="ECO:0007669"/>
    <property type="project" value="TreeGrafter"/>
</dbReference>
<feature type="compositionally biased region" description="Pro residues" evidence="4">
    <location>
        <begin position="1"/>
        <end position="22"/>
    </location>
</feature>
<evidence type="ECO:0000256" key="1">
    <source>
        <dbReference type="ARBA" id="ARBA00000707"/>
    </source>
</evidence>
<reference evidence="6" key="2">
    <citation type="submission" date="2025-09" db="UniProtKB">
        <authorList>
            <consortium name="Ensembl"/>
        </authorList>
    </citation>
    <scope>IDENTIFICATION</scope>
</reference>
<dbReference type="GO" id="GO:0004843">
    <property type="term" value="F:cysteine-type deubiquitinase activity"/>
    <property type="evidence" value="ECO:0007669"/>
    <property type="project" value="UniProtKB-UniRule"/>
</dbReference>
<dbReference type="AlphaFoldDB" id="A0A8B9DQR0"/>
<feature type="compositionally biased region" description="Pro residues" evidence="4">
    <location>
        <begin position="77"/>
        <end position="95"/>
    </location>
</feature>
<feature type="domain" description="MINDY deubiquitinase" evidence="5">
    <location>
        <begin position="205"/>
        <end position="244"/>
    </location>
</feature>
<accession>A0A8B9DQR0</accession>
<comment type="function">
    <text evidence="3">Hydrolase that can specifically remove 'Lys-48'-linked conjugated ubiquitin from proteins. Has exodeubiquitinase activity and has a preference for long polyubiquitin chains. May play a regulatory role at the level of protein turnover.</text>
</comment>
<evidence type="ECO:0000313" key="6">
    <source>
        <dbReference type="Ensembl" id="ENSACDP00005010142.1"/>
    </source>
</evidence>
<proteinExistence type="inferred from homology"/>
<dbReference type="GO" id="GO:0005829">
    <property type="term" value="C:cytosol"/>
    <property type="evidence" value="ECO:0007669"/>
    <property type="project" value="TreeGrafter"/>
</dbReference>
<feature type="region of interest" description="Disordered" evidence="4">
    <location>
        <begin position="1"/>
        <end position="189"/>
    </location>
</feature>
<evidence type="ECO:0000256" key="3">
    <source>
        <dbReference type="RuleBase" id="RU367139"/>
    </source>
</evidence>
<keyword evidence="7" id="KW-1185">Reference proteome</keyword>